<reference evidence="1 2" key="1">
    <citation type="submission" date="2017-11" db="EMBL/GenBank/DDBJ databases">
        <title>De novo assembly and phasing of dikaryotic genomes from two isolates of Puccinia coronata f. sp. avenae, the causal agent of oat crown rust.</title>
        <authorList>
            <person name="Miller M.E."/>
            <person name="Zhang Y."/>
            <person name="Omidvar V."/>
            <person name="Sperschneider J."/>
            <person name="Schwessinger B."/>
            <person name="Raley C."/>
            <person name="Palmer J.M."/>
            <person name="Garnica D."/>
            <person name="Upadhyaya N."/>
            <person name="Rathjen J."/>
            <person name="Taylor J.M."/>
            <person name="Park R.F."/>
            <person name="Dodds P.N."/>
            <person name="Hirsch C.D."/>
            <person name="Kianian S.F."/>
            <person name="Figueroa M."/>
        </authorList>
    </citation>
    <scope>NUCLEOTIDE SEQUENCE [LARGE SCALE GENOMIC DNA]</scope>
    <source>
        <strain evidence="1">12SD80</strain>
    </source>
</reference>
<organism evidence="1 2">
    <name type="scientific">Puccinia coronata f. sp. avenae</name>
    <dbReference type="NCBI Taxonomy" id="200324"/>
    <lineage>
        <taxon>Eukaryota</taxon>
        <taxon>Fungi</taxon>
        <taxon>Dikarya</taxon>
        <taxon>Basidiomycota</taxon>
        <taxon>Pucciniomycotina</taxon>
        <taxon>Pucciniomycetes</taxon>
        <taxon>Pucciniales</taxon>
        <taxon>Pucciniaceae</taxon>
        <taxon>Puccinia</taxon>
    </lineage>
</organism>
<dbReference type="Proteomes" id="UP000235392">
    <property type="component" value="Unassembled WGS sequence"/>
</dbReference>
<sequence>MPSGSPPNPSNPGNADKADIQVIEEELTISTLRARSAQAASAAASVIDSQSTSLPLVPTTGKDVNFNLIKPAGLPAGTQGTPAGFLSGMAQ</sequence>
<comment type="caution">
    <text evidence="1">The sequence shown here is derived from an EMBL/GenBank/DDBJ whole genome shotgun (WGS) entry which is preliminary data.</text>
</comment>
<dbReference type="AlphaFoldDB" id="A0A2N5TK82"/>
<name>A0A2N5TK82_9BASI</name>
<evidence type="ECO:0000313" key="2">
    <source>
        <dbReference type="Proteomes" id="UP000235392"/>
    </source>
</evidence>
<protein>
    <submittedName>
        <fullName evidence="1">Uncharacterized protein</fullName>
    </submittedName>
</protein>
<gene>
    <name evidence="1" type="ORF">PCASD_24280</name>
</gene>
<evidence type="ECO:0000313" key="1">
    <source>
        <dbReference type="EMBL" id="PLW25891.1"/>
    </source>
</evidence>
<accession>A0A2N5TK82</accession>
<proteinExistence type="predicted"/>
<dbReference type="EMBL" id="PGCI01000500">
    <property type="protein sequence ID" value="PLW25891.1"/>
    <property type="molecule type" value="Genomic_DNA"/>
</dbReference>